<dbReference type="PANTHER" id="PTHR38364">
    <property type="entry name" value="OSJNBA0022H21.9 PROTEIN"/>
    <property type="match status" value="1"/>
</dbReference>
<evidence type="ECO:0000313" key="2">
    <source>
        <dbReference type="EMBL" id="KAJ4821603.1"/>
    </source>
</evidence>
<accession>A0AAV8HZT1</accession>
<feature type="transmembrane region" description="Helical" evidence="1">
    <location>
        <begin position="135"/>
        <end position="154"/>
    </location>
</feature>
<keyword evidence="3" id="KW-1185">Reference proteome</keyword>
<organism evidence="2 3">
    <name type="scientific">Rhynchospora pubera</name>
    <dbReference type="NCBI Taxonomy" id="906938"/>
    <lineage>
        <taxon>Eukaryota</taxon>
        <taxon>Viridiplantae</taxon>
        <taxon>Streptophyta</taxon>
        <taxon>Embryophyta</taxon>
        <taxon>Tracheophyta</taxon>
        <taxon>Spermatophyta</taxon>
        <taxon>Magnoliopsida</taxon>
        <taxon>Liliopsida</taxon>
        <taxon>Poales</taxon>
        <taxon>Cyperaceae</taxon>
        <taxon>Cyperoideae</taxon>
        <taxon>Rhynchosporeae</taxon>
        <taxon>Rhynchospora</taxon>
    </lineage>
</organism>
<keyword evidence="1" id="KW-1133">Transmembrane helix</keyword>
<dbReference type="EMBL" id="JAMFTS010000001">
    <property type="protein sequence ID" value="KAJ4821603.1"/>
    <property type="molecule type" value="Genomic_DNA"/>
</dbReference>
<comment type="caution">
    <text evidence="2">The sequence shown here is derived from an EMBL/GenBank/DDBJ whole genome shotgun (WGS) entry which is preliminary data.</text>
</comment>
<proteinExistence type="predicted"/>
<sequence length="163" mass="18733">MMDCSCSSSTTPTWPTWAERIETLSHVLTHQTLSPSLHSQFFISQRFPCFQNWAFPPFLCASPTSLPVWSLSFFLSRASRLGLPRTSWRCLCPFQQPPPCILSSAVEPAPDRWGPHQRRDYARKRIRRGRFGPQVSELLCFLLPNLALLSLLLFSDPLWRKSP</sequence>
<evidence type="ECO:0000256" key="1">
    <source>
        <dbReference type="SAM" id="Phobius"/>
    </source>
</evidence>
<dbReference type="AlphaFoldDB" id="A0AAV8HZT1"/>
<name>A0AAV8HZT1_9POAL</name>
<protein>
    <submittedName>
        <fullName evidence="2">Uncharacterized protein</fullName>
    </submittedName>
</protein>
<reference evidence="2" key="1">
    <citation type="submission" date="2022-08" db="EMBL/GenBank/DDBJ databases">
        <authorList>
            <person name="Marques A."/>
        </authorList>
    </citation>
    <scope>NUCLEOTIDE SEQUENCE</scope>
    <source>
        <strain evidence="2">RhyPub2mFocal</strain>
        <tissue evidence="2">Leaves</tissue>
    </source>
</reference>
<keyword evidence="1" id="KW-0812">Transmembrane</keyword>
<evidence type="ECO:0000313" key="3">
    <source>
        <dbReference type="Proteomes" id="UP001140206"/>
    </source>
</evidence>
<dbReference type="Proteomes" id="UP001140206">
    <property type="component" value="Chromosome 1"/>
</dbReference>
<keyword evidence="1" id="KW-0472">Membrane</keyword>
<dbReference type="PANTHER" id="PTHR38364:SF1">
    <property type="entry name" value="OS04G0475300 PROTEIN"/>
    <property type="match status" value="1"/>
</dbReference>
<gene>
    <name evidence="2" type="ORF">LUZ62_034169</name>
</gene>